<feature type="domain" description="Endonuclease/exonuclease/phosphatase" evidence="2">
    <location>
        <begin position="19"/>
        <end position="219"/>
    </location>
</feature>
<dbReference type="OMA" id="QMQDSWL"/>
<organism evidence="3 4">
    <name type="scientific">Patiria miniata</name>
    <name type="common">Bat star</name>
    <name type="synonym">Asterina miniata</name>
    <dbReference type="NCBI Taxonomy" id="46514"/>
    <lineage>
        <taxon>Eukaryota</taxon>
        <taxon>Metazoa</taxon>
        <taxon>Echinodermata</taxon>
        <taxon>Eleutherozoa</taxon>
        <taxon>Asterozoa</taxon>
        <taxon>Asteroidea</taxon>
        <taxon>Valvatacea</taxon>
        <taxon>Valvatida</taxon>
        <taxon>Asterinidae</taxon>
        <taxon>Patiria</taxon>
    </lineage>
</organism>
<feature type="region of interest" description="Disordered" evidence="1">
    <location>
        <begin position="437"/>
        <end position="456"/>
    </location>
</feature>
<dbReference type="RefSeq" id="XP_038056049.1">
    <property type="nucleotide sequence ID" value="XM_038200121.1"/>
</dbReference>
<dbReference type="InterPro" id="IPR005135">
    <property type="entry name" value="Endo/exonuclease/phosphatase"/>
</dbReference>
<dbReference type="AlphaFoldDB" id="A0A913ZX02"/>
<dbReference type="InterPro" id="IPR036691">
    <property type="entry name" value="Endo/exonu/phosph_ase_sf"/>
</dbReference>
<dbReference type="EnsemblMetazoa" id="XM_038200121.1">
    <property type="protein sequence ID" value="XP_038056049.1"/>
    <property type="gene ID" value="LOC119728043"/>
</dbReference>
<dbReference type="GO" id="GO:0003824">
    <property type="term" value="F:catalytic activity"/>
    <property type="evidence" value="ECO:0007669"/>
    <property type="project" value="InterPro"/>
</dbReference>
<name>A0A913ZX02_PATMI</name>
<reference evidence="3" key="1">
    <citation type="submission" date="2022-11" db="UniProtKB">
        <authorList>
            <consortium name="EnsemblMetazoa"/>
        </authorList>
    </citation>
    <scope>IDENTIFICATION</scope>
</reference>
<dbReference type="PANTHER" id="PTHR23227:SF84">
    <property type="entry name" value="ENDONUCLEASE_EXONUCLEASE_PHOSPHATASE DOMAIN-CONTAINING PROTEIN"/>
    <property type="match status" value="1"/>
</dbReference>
<dbReference type="Pfam" id="PF03372">
    <property type="entry name" value="Exo_endo_phos"/>
    <property type="match status" value="1"/>
</dbReference>
<dbReference type="GeneID" id="119728043"/>
<proteinExistence type="predicted"/>
<feature type="compositionally biased region" description="Acidic residues" evidence="1">
    <location>
        <begin position="439"/>
        <end position="448"/>
    </location>
</feature>
<sequence length="489" mass="55353">MECPDPTRQQQSGRTALVTRELACYKVDIAALSETRLSDKGQLTETGGGYTFFWCGRSSEERREAGVGFAIKTEHVKKLASIPEGINDRLMKMQLPLWRGRTATLISAYAPTMTNPEEIKDRFYEELDTLISAVPQTEKLIVLGDFNARVGTDSTTWDRVLGRHGVGKCNCYGLLLLGTCASHDLSITNTMFCLPTRNKTSWMYPRSRHWHLIDFVTVRERDRRDVRRQPQGQKVTKRLDVAKLKHLETVQDFQETLDTKLSQAQSSQDSVEEQWARLRDVTYSTALKVIGPKSRNYHDCFDENDVEIKPLLEEKHCLFRAHQSDPTCAAKKAAFANIHSKVQTRLRSMQDSWLSAKAEEIRGHADRHETKKFYAALKAIYGPQPSGSSPLLSADGSTLLTDKKQLLDRWAEHFNAVLNRPASINDEAIDRLPQVPINDELDLPPSDDEVSKATKKHDLLPDSQCGFRAGRGTTDMIFAARQLQEKCME</sequence>
<evidence type="ECO:0000313" key="3">
    <source>
        <dbReference type="EnsemblMetazoa" id="XP_038056049.1"/>
    </source>
</evidence>
<protein>
    <recommendedName>
        <fullName evidence="2">Endonuclease/exonuclease/phosphatase domain-containing protein</fullName>
    </recommendedName>
</protein>
<dbReference type="Gene3D" id="3.60.10.10">
    <property type="entry name" value="Endonuclease/exonuclease/phosphatase"/>
    <property type="match status" value="1"/>
</dbReference>
<keyword evidence="4" id="KW-1185">Reference proteome</keyword>
<dbReference type="CDD" id="cd09076">
    <property type="entry name" value="L1-EN"/>
    <property type="match status" value="1"/>
</dbReference>
<dbReference type="OrthoDB" id="10063195at2759"/>
<evidence type="ECO:0000259" key="2">
    <source>
        <dbReference type="Pfam" id="PF03372"/>
    </source>
</evidence>
<evidence type="ECO:0000313" key="4">
    <source>
        <dbReference type="Proteomes" id="UP000887568"/>
    </source>
</evidence>
<evidence type="ECO:0000256" key="1">
    <source>
        <dbReference type="SAM" id="MobiDB-lite"/>
    </source>
</evidence>
<dbReference type="InterPro" id="IPR027124">
    <property type="entry name" value="Swc5/CFDP1/2"/>
</dbReference>
<dbReference type="SUPFAM" id="SSF56219">
    <property type="entry name" value="DNase I-like"/>
    <property type="match status" value="1"/>
</dbReference>
<dbReference type="Proteomes" id="UP000887568">
    <property type="component" value="Unplaced"/>
</dbReference>
<dbReference type="PANTHER" id="PTHR23227">
    <property type="entry name" value="BUCENTAUR RELATED"/>
    <property type="match status" value="1"/>
</dbReference>
<accession>A0A913ZX02</accession>